<keyword evidence="3" id="KW-0328">Glycosyltransferase</keyword>
<dbReference type="PANTHER" id="PTHR19297">
    <property type="entry name" value="GLYCOSYLTRANSFERASE 14 FAMILY MEMBER"/>
    <property type="match status" value="1"/>
</dbReference>
<protein>
    <recommendedName>
        <fullName evidence="14">Beta-1,3-galactosyl-O-glycosyl-glycoprotein beta-1,6-N-acetylglucosaminyltransferase</fullName>
    </recommendedName>
</protein>
<evidence type="ECO:0000256" key="5">
    <source>
        <dbReference type="ARBA" id="ARBA00022692"/>
    </source>
</evidence>
<evidence type="ECO:0000256" key="7">
    <source>
        <dbReference type="ARBA" id="ARBA00022989"/>
    </source>
</evidence>
<reference evidence="12 13" key="1">
    <citation type="journal article" date="2023" name="Sci. Data">
        <title>Genome assembly of the Korean intertidal mud-creeper Batillaria attramentaria.</title>
        <authorList>
            <person name="Patra A.K."/>
            <person name="Ho P.T."/>
            <person name="Jun S."/>
            <person name="Lee S.J."/>
            <person name="Kim Y."/>
            <person name="Won Y.J."/>
        </authorList>
    </citation>
    <scope>NUCLEOTIDE SEQUENCE [LARGE SCALE GENOMIC DNA]</scope>
    <source>
        <strain evidence="12">Wonlab-2016</strain>
    </source>
</reference>
<dbReference type="GO" id="GO:0016757">
    <property type="term" value="F:glycosyltransferase activity"/>
    <property type="evidence" value="ECO:0007669"/>
    <property type="project" value="UniProtKB-KW"/>
</dbReference>
<accession>A0ABD0J207</accession>
<proteinExistence type="inferred from homology"/>
<evidence type="ECO:0000313" key="12">
    <source>
        <dbReference type="EMBL" id="KAK7450983.1"/>
    </source>
</evidence>
<sequence>MCPAVANVLFVHERKETSPNCIEGEAVDFACVFKIMAMSILLRSASKRLRRHKKTPGCVLVAIIIYAVYMFALASLTKPTTNPSEHDGSHVRGVCLTPHSLNVRCEKLANRSGVYKHSDKKLSTSCKQRPLEELLNNCDDLKVQHGYFWWPVTGEERDFPLAFGIKVHEKPHMAERLLRVIWRPHNFYCIHVDKKTPDEVFAVFQKLADCFHNVFLTDVRIRLVYASIFSLMSDIECMKMALRSNVSWKYYLNLSGQEFPLKTNFEIVQILSLLNGTNDIPSHPPAANNQLYYRRKHVIINEEIYQTRREKPPFAYKIVHRKGSAYGAFSRPFLQVALTDRLAVELLDWLNDTWAPDELFWSTLNYLPGYPGGLRADVSHEEGTFLSRALAWYWDKYRCQGHYRRLVCVFGSGDLPWLVRRPELIANKFDEDTDPVVMDCLEKMLEERAVAAFRGKPLPAEAGGLNWTFYRSLPHVRKAAERAR</sequence>
<keyword evidence="13" id="KW-1185">Reference proteome</keyword>
<keyword evidence="9" id="KW-0325">Glycoprotein</keyword>
<feature type="transmembrane region" description="Helical" evidence="11">
    <location>
        <begin position="57"/>
        <end position="76"/>
    </location>
</feature>
<comment type="similarity">
    <text evidence="10">Belongs to the glycosyltransferase 14 family.</text>
</comment>
<comment type="pathway">
    <text evidence="2">Protein modification; protein glycosylation.</text>
</comment>
<evidence type="ECO:0000256" key="10">
    <source>
        <dbReference type="ARBA" id="ARBA00038150"/>
    </source>
</evidence>
<name>A0ABD0J207_9CAEN</name>
<keyword evidence="5 11" id="KW-0812">Transmembrane</keyword>
<dbReference type="InterPro" id="IPR003406">
    <property type="entry name" value="Glyco_trans_14"/>
</dbReference>
<keyword evidence="8 11" id="KW-0472">Membrane</keyword>
<evidence type="ECO:0000256" key="3">
    <source>
        <dbReference type="ARBA" id="ARBA00022676"/>
    </source>
</evidence>
<comment type="subcellular location">
    <subcellularLocation>
        <location evidence="1">Membrane</location>
        <topology evidence="1">Single-pass type II membrane protein</topology>
    </subcellularLocation>
</comment>
<evidence type="ECO:0000313" key="13">
    <source>
        <dbReference type="Proteomes" id="UP001519460"/>
    </source>
</evidence>
<evidence type="ECO:0000256" key="4">
    <source>
        <dbReference type="ARBA" id="ARBA00022679"/>
    </source>
</evidence>
<evidence type="ECO:0000256" key="9">
    <source>
        <dbReference type="ARBA" id="ARBA00023180"/>
    </source>
</evidence>
<dbReference type="EMBL" id="JACVVK020000734">
    <property type="protein sequence ID" value="KAK7450983.1"/>
    <property type="molecule type" value="Genomic_DNA"/>
</dbReference>
<comment type="caution">
    <text evidence="12">The sequence shown here is derived from an EMBL/GenBank/DDBJ whole genome shotgun (WGS) entry which is preliminary data.</text>
</comment>
<dbReference type="GO" id="GO:0016020">
    <property type="term" value="C:membrane"/>
    <property type="evidence" value="ECO:0007669"/>
    <property type="project" value="UniProtKB-SubCell"/>
</dbReference>
<evidence type="ECO:0000256" key="2">
    <source>
        <dbReference type="ARBA" id="ARBA00004922"/>
    </source>
</evidence>
<evidence type="ECO:0000256" key="6">
    <source>
        <dbReference type="ARBA" id="ARBA00022968"/>
    </source>
</evidence>
<dbReference type="Pfam" id="PF02485">
    <property type="entry name" value="Branch"/>
    <property type="match status" value="1"/>
</dbReference>
<evidence type="ECO:0008006" key="14">
    <source>
        <dbReference type="Google" id="ProtNLM"/>
    </source>
</evidence>
<evidence type="ECO:0000256" key="1">
    <source>
        <dbReference type="ARBA" id="ARBA00004606"/>
    </source>
</evidence>
<organism evidence="12 13">
    <name type="scientific">Batillaria attramentaria</name>
    <dbReference type="NCBI Taxonomy" id="370345"/>
    <lineage>
        <taxon>Eukaryota</taxon>
        <taxon>Metazoa</taxon>
        <taxon>Spiralia</taxon>
        <taxon>Lophotrochozoa</taxon>
        <taxon>Mollusca</taxon>
        <taxon>Gastropoda</taxon>
        <taxon>Caenogastropoda</taxon>
        <taxon>Sorbeoconcha</taxon>
        <taxon>Cerithioidea</taxon>
        <taxon>Batillariidae</taxon>
        <taxon>Batillaria</taxon>
    </lineage>
</organism>
<dbReference type="PANTHER" id="PTHR19297:SF191">
    <property type="entry name" value="PROTEIN XYLOSYLTRANSFERASE"/>
    <property type="match status" value="1"/>
</dbReference>
<keyword evidence="7 11" id="KW-1133">Transmembrane helix</keyword>
<dbReference type="AlphaFoldDB" id="A0ABD0J207"/>
<dbReference type="Proteomes" id="UP001519460">
    <property type="component" value="Unassembled WGS sequence"/>
</dbReference>
<gene>
    <name evidence="12" type="ORF">BaRGS_00039878</name>
</gene>
<evidence type="ECO:0000256" key="11">
    <source>
        <dbReference type="SAM" id="Phobius"/>
    </source>
</evidence>
<evidence type="ECO:0000256" key="8">
    <source>
        <dbReference type="ARBA" id="ARBA00023136"/>
    </source>
</evidence>
<keyword evidence="6" id="KW-0735">Signal-anchor</keyword>
<keyword evidence="4" id="KW-0808">Transferase</keyword>